<dbReference type="Pfam" id="PF08238">
    <property type="entry name" value="Sel1"/>
    <property type="match status" value="2"/>
</dbReference>
<dbReference type="Gene3D" id="1.25.40.10">
    <property type="entry name" value="Tetratricopeptide repeat domain"/>
    <property type="match status" value="1"/>
</dbReference>
<dbReference type="SUPFAM" id="SSF81901">
    <property type="entry name" value="HCP-like"/>
    <property type="match status" value="1"/>
</dbReference>
<dbReference type="Proteomes" id="UP000509579">
    <property type="component" value="Chromosome"/>
</dbReference>
<name>A0A6N1XAF9_9BURK</name>
<sequence>MHRALLLWPAAALALLGCAAHTPAEQLAPASDTVRVCEGSRCVDQHRSHQRWQPPAADAAAERRLEALSRLAAQDPKAAYDLGLRLLRGDGVARDSFQAIEWLRQAGDHGLVAAQLALGRIYLQGLEEMGPDPAEAEAWLGRAAAQGNKEAGRLLPQAQAAKRDAQAGYQVRAAERSAWGRWYAAAPYYWYWGGAGWILY</sequence>
<dbReference type="RefSeq" id="WP_175505597.1">
    <property type="nucleotide sequence ID" value="NZ_CP054840.1"/>
</dbReference>
<reference evidence="2 3" key="1">
    <citation type="submission" date="2020-06" db="EMBL/GenBank/DDBJ databases">
        <title>Acidovorax antarctica sp. nov., isolated from Corinth ice sheet soil, Antarctic Fields Peninsula.</title>
        <authorList>
            <person name="Xu Q."/>
            <person name="Peng F."/>
        </authorList>
    </citation>
    <scope>NUCLEOTIDE SEQUENCE [LARGE SCALE GENOMIC DNA]</scope>
    <source>
        <strain evidence="2 3">16-35-5</strain>
    </source>
</reference>
<dbReference type="InterPro" id="IPR006597">
    <property type="entry name" value="Sel1-like"/>
</dbReference>
<gene>
    <name evidence="2" type="ORF">HUK68_18915</name>
</gene>
<dbReference type="PROSITE" id="PS51257">
    <property type="entry name" value="PROKAR_LIPOPROTEIN"/>
    <property type="match status" value="1"/>
</dbReference>
<protein>
    <submittedName>
        <fullName evidence="2">Sel1 repeat family protein</fullName>
    </submittedName>
</protein>
<accession>A0A6N1XAF9</accession>
<dbReference type="KEGG" id="aant:HUK68_18915"/>
<dbReference type="PANTHER" id="PTHR11102:SF160">
    <property type="entry name" value="ERAD-ASSOCIATED E3 UBIQUITIN-PROTEIN LIGASE COMPONENT HRD3"/>
    <property type="match status" value="1"/>
</dbReference>
<keyword evidence="3" id="KW-1185">Reference proteome</keyword>
<feature type="signal peptide" evidence="1">
    <location>
        <begin position="1"/>
        <end position="24"/>
    </location>
</feature>
<proteinExistence type="predicted"/>
<dbReference type="InterPro" id="IPR050767">
    <property type="entry name" value="Sel1_AlgK"/>
</dbReference>
<evidence type="ECO:0000313" key="3">
    <source>
        <dbReference type="Proteomes" id="UP000509579"/>
    </source>
</evidence>
<feature type="chain" id="PRO_5026825630" evidence="1">
    <location>
        <begin position="25"/>
        <end position="200"/>
    </location>
</feature>
<evidence type="ECO:0000256" key="1">
    <source>
        <dbReference type="SAM" id="SignalP"/>
    </source>
</evidence>
<dbReference type="EMBL" id="CP054840">
    <property type="protein sequence ID" value="QKV54800.1"/>
    <property type="molecule type" value="Genomic_DNA"/>
</dbReference>
<evidence type="ECO:0000313" key="2">
    <source>
        <dbReference type="EMBL" id="QKV54800.1"/>
    </source>
</evidence>
<dbReference type="SMART" id="SM00671">
    <property type="entry name" value="SEL1"/>
    <property type="match status" value="2"/>
</dbReference>
<dbReference type="InterPro" id="IPR011990">
    <property type="entry name" value="TPR-like_helical_dom_sf"/>
</dbReference>
<keyword evidence="1" id="KW-0732">Signal</keyword>
<dbReference type="PANTHER" id="PTHR11102">
    <property type="entry name" value="SEL-1-LIKE PROTEIN"/>
    <property type="match status" value="1"/>
</dbReference>
<organism evidence="2 3">
    <name type="scientific">Comamonas antarctica</name>
    <dbReference type="NCBI Taxonomy" id="2743470"/>
    <lineage>
        <taxon>Bacteria</taxon>
        <taxon>Pseudomonadati</taxon>
        <taxon>Pseudomonadota</taxon>
        <taxon>Betaproteobacteria</taxon>
        <taxon>Burkholderiales</taxon>
        <taxon>Comamonadaceae</taxon>
        <taxon>Comamonas</taxon>
    </lineage>
</organism>
<dbReference type="AlphaFoldDB" id="A0A6N1XAF9"/>